<sequence length="409" mass="43829">MKKFVVIVLDGFGIGAMDDVAHQRPLDIGANTCGHILQKYGLLRLPTLEKLGLINALGYQPDNVMHPNPAANYGNANLQHQGADSFMGHQEIMGTRPDIPLLMPFSQVREQVASALNKAGYQVERVAVEDGLCYLRINGCVAIGDNLETDPGQVYNVTANLDAIDFATVRTIGDIVRSQVHVGRVIVFGGNIGSDAALHNAAETRAKRYVGINAPKSGVYGHGFTVVHLGYGVDASQQTAASLHSSGVPTVLIGKVADIVINPHGTNYQGISDSEEIMQLTLQAVELPGQAFICTNIQETDLAGHAENSDRYAERLQVVDGYLAQLLARLGQDDALVVMADHGNDPTIGHSRHTREKVPLLFWRPGVQGVYLGERSTLADVGATVCDAFGAPAPQNGHSFFPQMNKGQP</sequence>
<keyword evidence="5" id="KW-0413">Isomerase</keyword>
<name>A0A515D3J6_SERLI</name>
<dbReference type="Proteomes" id="UP000317572">
    <property type="component" value="Chromosome"/>
</dbReference>
<evidence type="ECO:0000256" key="2">
    <source>
        <dbReference type="ARBA" id="ARBA00022723"/>
    </source>
</evidence>
<evidence type="ECO:0000256" key="3">
    <source>
        <dbReference type="ARBA" id="ARBA00023211"/>
    </source>
</evidence>
<protein>
    <submittedName>
        <fullName evidence="5">Phosphopentomutase</fullName>
        <ecNumber evidence="5">5.4.2.7</ecNumber>
    </submittedName>
</protein>
<evidence type="ECO:0000256" key="1">
    <source>
        <dbReference type="ARBA" id="ARBA00010373"/>
    </source>
</evidence>
<dbReference type="GO" id="GO:0005829">
    <property type="term" value="C:cytosol"/>
    <property type="evidence" value="ECO:0007669"/>
    <property type="project" value="TreeGrafter"/>
</dbReference>
<dbReference type="InterPro" id="IPR006124">
    <property type="entry name" value="Metalloenzyme"/>
</dbReference>
<dbReference type="CDD" id="cd16009">
    <property type="entry name" value="PPM"/>
    <property type="match status" value="1"/>
</dbReference>
<dbReference type="InterPro" id="IPR010045">
    <property type="entry name" value="DeoB"/>
</dbReference>
<keyword evidence="3" id="KW-0464">Manganese</keyword>
<dbReference type="PANTHER" id="PTHR21110:SF0">
    <property type="entry name" value="PHOSPHOPENTOMUTASE"/>
    <property type="match status" value="1"/>
</dbReference>
<gene>
    <name evidence="5" type="ORF">EGO53_25805</name>
</gene>
<dbReference type="PIRSF" id="PIRSF001491">
    <property type="entry name" value="Ppentomutase"/>
    <property type="match status" value="1"/>
</dbReference>
<proteinExistence type="inferred from homology"/>
<dbReference type="EMBL" id="CP033893">
    <property type="protein sequence ID" value="QDL34974.1"/>
    <property type="molecule type" value="Genomic_DNA"/>
</dbReference>
<dbReference type="RefSeq" id="WP_142816274.1">
    <property type="nucleotide sequence ID" value="NZ_CP033893.1"/>
</dbReference>
<dbReference type="InterPro" id="IPR017850">
    <property type="entry name" value="Alkaline_phosphatase_core_sf"/>
</dbReference>
<dbReference type="PANTHER" id="PTHR21110">
    <property type="entry name" value="PHOSPHOPENTOMUTASE"/>
    <property type="match status" value="1"/>
</dbReference>
<dbReference type="Gene3D" id="3.40.720.10">
    <property type="entry name" value="Alkaline Phosphatase, subunit A"/>
    <property type="match status" value="1"/>
</dbReference>
<keyword evidence="2" id="KW-0479">Metal-binding</keyword>
<dbReference type="GO" id="GO:0000287">
    <property type="term" value="F:magnesium ion binding"/>
    <property type="evidence" value="ECO:0007669"/>
    <property type="project" value="InterPro"/>
</dbReference>
<dbReference type="Gene3D" id="3.30.70.1250">
    <property type="entry name" value="Phosphopentomutase"/>
    <property type="match status" value="1"/>
</dbReference>
<reference evidence="5 6" key="1">
    <citation type="submission" date="2018-11" db="EMBL/GenBank/DDBJ databases">
        <title>The first complete genome of Serratia liquefaciens isolated from metalophyte plant revel distinctness adaptive mechanisms in an extreme habitat.</title>
        <authorList>
            <person name="Caneschi W.L."/>
            <person name="Sanchez A.B."/>
            <person name="Felestrino E.B."/>
            <person name="Assis R.A.B."/>
            <person name="Lemes C.G.C."/>
            <person name="Cordeiro I.F."/>
            <person name="Fonseca N.P."/>
            <person name="Villa M."/>
            <person name="Vieira I.T."/>
            <person name="Moraes L.A."/>
            <person name="Kamino L.H.Y."/>
            <person name="do Carmo F."/>
            <person name="Garcia C.M."/>
            <person name="Almeida N.F."/>
            <person name="Silva R.S."/>
            <person name="Ferro J.A."/>
            <person name="Ferro M.I.T."/>
            <person name="Varani A.M."/>
            <person name="Ferreira R.M."/>
            <person name="dos Santos V.L."/>
            <person name="Silva U.C."/>
            <person name="Setubal J.C."/>
            <person name="Moreira L.M."/>
        </authorList>
    </citation>
    <scope>NUCLEOTIDE SEQUENCE [LARGE SCALE GENOMIC DNA]</scope>
    <source>
        <strain evidence="5 6">FG3</strain>
    </source>
</reference>
<evidence type="ECO:0000313" key="6">
    <source>
        <dbReference type="Proteomes" id="UP000317572"/>
    </source>
</evidence>
<dbReference type="Pfam" id="PF01676">
    <property type="entry name" value="Metalloenzyme"/>
    <property type="match status" value="1"/>
</dbReference>
<dbReference type="InterPro" id="IPR024052">
    <property type="entry name" value="Phosphopentomutase_DeoB_cap_sf"/>
</dbReference>
<organism evidence="5 6">
    <name type="scientific">Serratia liquefaciens</name>
    <dbReference type="NCBI Taxonomy" id="614"/>
    <lineage>
        <taxon>Bacteria</taxon>
        <taxon>Pseudomonadati</taxon>
        <taxon>Pseudomonadota</taxon>
        <taxon>Gammaproteobacteria</taxon>
        <taxon>Enterobacterales</taxon>
        <taxon>Yersiniaceae</taxon>
        <taxon>Serratia</taxon>
    </lineage>
</organism>
<dbReference type="GO" id="GO:0008973">
    <property type="term" value="F:phosphopentomutase activity"/>
    <property type="evidence" value="ECO:0007669"/>
    <property type="project" value="UniProtKB-EC"/>
</dbReference>
<dbReference type="SUPFAM" id="SSF53649">
    <property type="entry name" value="Alkaline phosphatase-like"/>
    <property type="match status" value="1"/>
</dbReference>
<dbReference type="NCBIfam" id="NF009049">
    <property type="entry name" value="PRK12383.1"/>
    <property type="match status" value="1"/>
</dbReference>
<dbReference type="AlphaFoldDB" id="A0A515D3J6"/>
<accession>A0A515D3J6</accession>
<evidence type="ECO:0000313" key="5">
    <source>
        <dbReference type="EMBL" id="QDL34974.1"/>
    </source>
</evidence>
<feature type="domain" description="Metalloenzyme" evidence="4">
    <location>
        <begin position="2"/>
        <end position="391"/>
    </location>
</feature>
<evidence type="ECO:0000259" key="4">
    <source>
        <dbReference type="Pfam" id="PF01676"/>
    </source>
</evidence>
<comment type="similarity">
    <text evidence="1">Belongs to the phosphopentomutase family.</text>
</comment>
<dbReference type="EC" id="5.4.2.7" evidence="5"/>
<dbReference type="GO" id="GO:0043094">
    <property type="term" value="P:metabolic compound salvage"/>
    <property type="evidence" value="ECO:0007669"/>
    <property type="project" value="InterPro"/>
</dbReference>
<dbReference type="GO" id="GO:0009117">
    <property type="term" value="P:nucleotide metabolic process"/>
    <property type="evidence" value="ECO:0007669"/>
    <property type="project" value="InterPro"/>
</dbReference>